<gene>
    <name evidence="3" type="ORF">NX722_05605</name>
</gene>
<sequence>MAITRVGSLVIDLIAESSKYVEELKKANRQTSKFARDVSRSMNNLSGKLAGLAAGYLGLSAVISQTNRAMADAREIENWSRIAGQSVEEFQASAYAVEQYGISMEELGDISKDVADKLGDFTATGGGGFKDFFEQVAPQVGLTAKALQGLSGPDVLIAVKQAMDKANVPMREQIFYLTAIADNAGLLIPLLEDSGQKYHELTQEANDLNIVLSKQDIGNLNQMNRELNKVSNTLQSSFATAVVGASDQLQWLTKQIADAVVYWGMFFDSFRDEPKTIEGLNNKLIELTETEQDLKETLKNMPSEYGYANIWDALFGGQGGSKSQVREELEKVKQQIEAVQLLKNRAMGVPSEPQPPKLPKLPDISKNKSGDGQSTTDAANKIIAANQRILDSLDKQLATEEELINLSYKNRVKKINNLVLTETQLQATGFDTLTELRAAYLEDAKALKNKQLNELKEAEASAKIQSLDALQQSLGYQGQVIERAYQNQIEKIRNLVLTETEIRAAGFETLKQLQDAYIQEADEKRKNSLEALKEENKGFWQSFHDDIESSTQDFSTLWFNTFDKFTSDFGDAVGSAIVEGKNFSDSMDQIAAGFAKSMISALVKIAAQQLVIWLLENTILKNKEKSMVKTVTGDAYSKVQLAGLNAFASTAAIPIIGPGLAPAAAATAIGLTTPMALAATAAAGLSGIAHSGISEIPSEGSWLLEKNERVLSARQNQDLMKFMDNQKSTESVVYSPTVVVEAGASQNEDLAFAEKVIDEVFNRLVQDGKVNGPVRRAMNG</sequence>
<name>A0ABT3MRY1_9GAMM</name>
<accession>A0ABT3MRY1</accession>
<evidence type="ECO:0000256" key="2">
    <source>
        <dbReference type="SAM" id="MobiDB-lite"/>
    </source>
</evidence>
<evidence type="ECO:0000313" key="4">
    <source>
        <dbReference type="Proteomes" id="UP001209854"/>
    </source>
</evidence>
<feature type="coiled-coil region" evidence="1">
    <location>
        <begin position="277"/>
        <end position="345"/>
    </location>
</feature>
<dbReference type="EMBL" id="JAPFCC010000001">
    <property type="protein sequence ID" value="MCW7552128.1"/>
    <property type="molecule type" value="Genomic_DNA"/>
</dbReference>
<keyword evidence="4" id="KW-1185">Reference proteome</keyword>
<dbReference type="RefSeq" id="WP_262567106.1">
    <property type="nucleotide sequence ID" value="NZ_JAPFCC010000001.1"/>
</dbReference>
<proteinExistence type="predicted"/>
<comment type="caution">
    <text evidence="3">The sequence shown here is derived from an EMBL/GenBank/DDBJ whole genome shotgun (WGS) entry which is preliminary data.</text>
</comment>
<dbReference type="Proteomes" id="UP001209854">
    <property type="component" value="Unassembled WGS sequence"/>
</dbReference>
<organism evidence="3 4">
    <name type="scientific">Endozoicomonas gorgoniicola</name>
    <dbReference type="NCBI Taxonomy" id="1234144"/>
    <lineage>
        <taxon>Bacteria</taxon>
        <taxon>Pseudomonadati</taxon>
        <taxon>Pseudomonadota</taxon>
        <taxon>Gammaproteobacteria</taxon>
        <taxon>Oceanospirillales</taxon>
        <taxon>Endozoicomonadaceae</taxon>
        <taxon>Endozoicomonas</taxon>
    </lineage>
</organism>
<evidence type="ECO:0000256" key="1">
    <source>
        <dbReference type="SAM" id="Coils"/>
    </source>
</evidence>
<evidence type="ECO:0000313" key="3">
    <source>
        <dbReference type="EMBL" id="MCW7552128.1"/>
    </source>
</evidence>
<feature type="region of interest" description="Disordered" evidence="2">
    <location>
        <begin position="347"/>
        <end position="375"/>
    </location>
</feature>
<protein>
    <recommendedName>
        <fullName evidence="5">Bacteriophage tail tape measure C-terminal domain-containing protein</fullName>
    </recommendedName>
</protein>
<evidence type="ECO:0008006" key="5">
    <source>
        <dbReference type="Google" id="ProtNLM"/>
    </source>
</evidence>
<keyword evidence="1" id="KW-0175">Coiled coil</keyword>
<reference evidence="3 4" key="1">
    <citation type="submission" date="2022-10" db="EMBL/GenBank/DDBJ databases">
        <title>High-quality genome sequences of two octocoral-associated bacteria, Endozoicomonas euniceicola EF212 and Endozoicomonas gorgoniicola PS125.</title>
        <authorList>
            <person name="Chiou Y.-J."/>
            <person name="Chen Y.-H."/>
        </authorList>
    </citation>
    <scope>NUCLEOTIDE SEQUENCE [LARGE SCALE GENOMIC DNA]</scope>
    <source>
        <strain evidence="3 4">PS125</strain>
    </source>
</reference>